<keyword evidence="1" id="KW-0812">Transmembrane</keyword>
<dbReference type="EMBL" id="PCXQ01000004">
    <property type="protein sequence ID" value="PJE51003.1"/>
    <property type="molecule type" value="Genomic_DNA"/>
</dbReference>
<evidence type="ECO:0000313" key="3">
    <source>
        <dbReference type="Proteomes" id="UP000228496"/>
    </source>
</evidence>
<dbReference type="Proteomes" id="UP000228496">
    <property type="component" value="Unassembled WGS sequence"/>
</dbReference>
<feature type="transmembrane region" description="Helical" evidence="1">
    <location>
        <begin position="37"/>
        <end position="53"/>
    </location>
</feature>
<keyword evidence="1" id="KW-0472">Membrane</keyword>
<dbReference type="AlphaFoldDB" id="A0A2J0Q7F8"/>
<accession>A0A2J0Q7F8</accession>
<feature type="transmembrane region" description="Helical" evidence="1">
    <location>
        <begin position="7"/>
        <end position="31"/>
    </location>
</feature>
<name>A0A2J0Q7F8_9BACT</name>
<organism evidence="2 3">
    <name type="scientific">Candidatus Yanofskybacteria bacterium CG10_big_fil_rev_8_21_14_0_10_36_16</name>
    <dbReference type="NCBI Taxonomy" id="1975096"/>
    <lineage>
        <taxon>Bacteria</taxon>
        <taxon>Candidatus Yanofskyibacteriota</taxon>
    </lineage>
</organism>
<keyword evidence="1" id="KW-1133">Transmembrane helix</keyword>
<evidence type="ECO:0000256" key="1">
    <source>
        <dbReference type="SAM" id="Phobius"/>
    </source>
</evidence>
<evidence type="ECO:0000313" key="2">
    <source>
        <dbReference type="EMBL" id="PJE51003.1"/>
    </source>
</evidence>
<comment type="caution">
    <text evidence="2">The sequence shown here is derived from an EMBL/GenBank/DDBJ whole genome shotgun (WGS) entry which is preliminary data.</text>
</comment>
<protein>
    <submittedName>
        <fullName evidence="2">Uncharacterized protein</fullName>
    </submittedName>
</protein>
<feature type="transmembrane region" description="Helical" evidence="1">
    <location>
        <begin position="65"/>
        <end position="90"/>
    </location>
</feature>
<sequence length="127" mass="14217">MSKNSKVLRILIGILIALVPVVLMIPAWYFILNGYPLAWFALGGATFIMLLLNSKLRKINASLPLTCFMGFLIVALGSFSAIIMAVVSLLSLENINNEEELHRTLTLEDYVEEEINQEITSAQIYKK</sequence>
<gene>
    <name evidence="2" type="ORF">COV29_01865</name>
</gene>
<reference evidence="2 3" key="1">
    <citation type="submission" date="2017-09" db="EMBL/GenBank/DDBJ databases">
        <title>Depth-based differentiation of microbial function through sediment-hosted aquifers and enrichment of novel symbionts in the deep terrestrial subsurface.</title>
        <authorList>
            <person name="Probst A.J."/>
            <person name="Ladd B."/>
            <person name="Jarett J.K."/>
            <person name="Geller-Mcgrath D.E."/>
            <person name="Sieber C.M."/>
            <person name="Emerson J.B."/>
            <person name="Anantharaman K."/>
            <person name="Thomas B.C."/>
            <person name="Malmstrom R."/>
            <person name="Stieglmeier M."/>
            <person name="Klingl A."/>
            <person name="Woyke T."/>
            <person name="Ryan C.M."/>
            <person name="Banfield J.F."/>
        </authorList>
    </citation>
    <scope>NUCLEOTIDE SEQUENCE [LARGE SCALE GENOMIC DNA]</scope>
    <source>
        <strain evidence="2">CG10_big_fil_rev_8_21_14_0_10_36_16</strain>
    </source>
</reference>
<proteinExistence type="predicted"/>